<keyword evidence="4" id="KW-0472">Membrane</keyword>
<dbReference type="PROSITE" id="PS00079">
    <property type="entry name" value="MULTICOPPER_OXIDASE1"/>
    <property type="match status" value="1"/>
</dbReference>
<dbReference type="Pfam" id="PF00394">
    <property type="entry name" value="Cu-oxidase"/>
    <property type="match status" value="1"/>
</dbReference>
<evidence type="ECO:0000256" key="1">
    <source>
        <dbReference type="ARBA" id="ARBA00010609"/>
    </source>
</evidence>
<evidence type="ECO:0000259" key="6">
    <source>
        <dbReference type="Pfam" id="PF07731"/>
    </source>
</evidence>
<evidence type="ECO:0000256" key="4">
    <source>
        <dbReference type="SAM" id="Phobius"/>
    </source>
</evidence>
<keyword evidence="3" id="KW-0560">Oxidoreductase</keyword>
<dbReference type="Proteomes" id="UP000244161">
    <property type="component" value="Unassembled WGS sequence"/>
</dbReference>
<dbReference type="InterPro" id="IPR033138">
    <property type="entry name" value="Cu_oxidase_CS"/>
</dbReference>
<name>A0A2T5ICP8_9LACT</name>
<evidence type="ECO:0000313" key="9">
    <source>
        <dbReference type="Proteomes" id="UP000244161"/>
    </source>
</evidence>
<dbReference type="GO" id="GO:0016491">
    <property type="term" value="F:oxidoreductase activity"/>
    <property type="evidence" value="ECO:0007669"/>
    <property type="project" value="UniProtKB-KW"/>
</dbReference>
<dbReference type="EMBL" id="QAOM01000021">
    <property type="protein sequence ID" value="PTQ81592.1"/>
    <property type="molecule type" value="Genomic_DNA"/>
</dbReference>
<dbReference type="CDD" id="cd13890">
    <property type="entry name" value="CuRO_3_CueO_FtsP"/>
    <property type="match status" value="1"/>
</dbReference>
<dbReference type="GO" id="GO:0005507">
    <property type="term" value="F:copper ion binding"/>
    <property type="evidence" value="ECO:0007669"/>
    <property type="project" value="InterPro"/>
</dbReference>
<sequence length="518" mass="56742">MKATKEPEREGRINMSRRTSLIVALVASVALLLFVSANLFSMFFNSGESRTTVTTSNQDAGSSGNLIGMGQMMGGNRTIVLDESGQAMTALRLPELAEPDSESATEITYTVTAQAGETAFLDGETTQTLGYNGSYLGPVLVVREGQEVHIKTENQLAEATSFHWHGVKLPSDMDGGPHHPVSPNETMQVDFTVKQEAATLWFHPHALGTTAKQVYAGLAGLIFVEDDNSDQLDLPKDYGVNDFPLIVQDRTFDADNQFDYEGTYNPDGTYGDTLLVNGTINPYVAVKNELIRLRLVNGSNARNYTFGLENAATFHQIASDGGFLEQPVTLTSVTLTPGERAEIIVDLSAYSEGETLKLMDGNATVLSLNITEETDVQKTLPATLNDIPEPTTEGAAVKQFTLSGMSFMVNINGNQFDMNRIDSEQRLNETVIWEVHNAQDMMGSMVHPFHIHGVQFQVLSRDGVEPPQNEQGWKDTVAVYPGETVRLAVTFSEKGVFMYHCHILEHEDNGMMAQVSVQ</sequence>
<keyword evidence="4" id="KW-1133">Transmembrane helix</keyword>
<dbReference type="AlphaFoldDB" id="A0A2T5ICP8"/>
<evidence type="ECO:0000313" key="8">
    <source>
        <dbReference type="EMBL" id="PTQ81592.1"/>
    </source>
</evidence>
<proteinExistence type="inferred from homology"/>
<dbReference type="InterPro" id="IPR045087">
    <property type="entry name" value="Cu-oxidase_fam"/>
</dbReference>
<dbReference type="PANTHER" id="PTHR48267">
    <property type="entry name" value="CUPREDOXIN SUPERFAMILY PROTEIN"/>
    <property type="match status" value="1"/>
</dbReference>
<evidence type="ECO:0000259" key="5">
    <source>
        <dbReference type="Pfam" id="PF00394"/>
    </source>
</evidence>
<gene>
    <name evidence="8" type="ORF">C8U37_12116</name>
</gene>
<dbReference type="CDD" id="cd04232">
    <property type="entry name" value="CuRO_1_CueO_FtsP"/>
    <property type="match status" value="1"/>
</dbReference>
<comment type="caution">
    <text evidence="8">The sequence shown here is derived from an EMBL/GenBank/DDBJ whole genome shotgun (WGS) entry which is preliminary data.</text>
</comment>
<dbReference type="InterPro" id="IPR001117">
    <property type="entry name" value="Cu-oxidase_2nd"/>
</dbReference>
<dbReference type="Pfam" id="PF07731">
    <property type="entry name" value="Cu-oxidase_2"/>
    <property type="match status" value="1"/>
</dbReference>
<reference evidence="8 9" key="1">
    <citation type="submission" date="2018-04" db="EMBL/GenBank/DDBJ databases">
        <title>Genomic Encyclopedia of Archaeal and Bacterial Type Strains, Phase II (KMG-II): from individual species to whole genera.</title>
        <authorList>
            <person name="Goeker M."/>
        </authorList>
    </citation>
    <scope>NUCLEOTIDE SEQUENCE [LARGE SCALE GENOMIC DNA]</scope>
    <source>
        <strain evidence="8 9">DSM 18806</strain>
    </source>
</reference>
<dbReference type="InterPro" id="IPR008972">
    <property type="entry name" value="Cupredoxin"/>
</dbReference>
<dbReference type="InterPro" id="IPR011706">
    <property type="entry name" value="Cu-oxidase_C"/>
</dbReference>
<evidence type="ECO:0000256" key="2">
    <source>
        <dbReference type="ARBA" id="ARBA00022723"/>
    </source>
</evidence>
<feature type="domain" description="Plastocyanin-like" evidence="6">
    <location>
        <begin position="398"/>
        <end position="517"/>
    </location>
</feature>
<evidence type="ECO:0000259" key="7">
    <source>
        <dbReference type="Pfam" id="PF07732"/>
    </source>
</evidence>
<dbReference type="SUPFAM" id="SSF49503">
    <property type="entry name" value="Cupredoxins"/>
    <property type="match status" value="3"/>
</dbReference>
<dbReference type="CDD" id="cd13867">
    <property type="entry name" value="CuRO_2_CueO_FtsP"/>
    <property type="match status" value="1"/>
</dbReference>
<dbReference type="PROSITE" id="PS00080">
    <property type="entry name" value="MULTICOPPER_OXIDASE2"/>
    <property type="match status" value="1"/>
</dbReference>
<organism evidence="8 9">
    <name type="scientific">Trichococcus patagoniensis</name>
    <dbReference type="NCBI Taxonomy" id="382641"/>
    <lineage>
        <taxon>Bacteria</taxon>
        <taxon>Bacillati</taxon>
        <taxon>Bacillota</taxon>
        <taxon>Bacilli</taxon>
        <taxon>Lactobacillales</taxon>
        <taxon>Carnobacteriaceae</taxon>
        <taxon>Trichococcus</taxon>
    </lineage>
</organism>
<keyword evidence="9" id="KW-1185">Reference proteome</keyword>
<dbReference type="InterPro" id="IPR002355">
    <property type="entry name" value="Cu_oxidase_Cu_BS"/>
</dbReference>
<feature type="domain" description="Plastocyanin-like" evidence="7">
    <location>
        <begin position="114"/>
        <end position="228"/>
    </location>
</feature>
<keyword evidence="2" id="KW-0479">Metal-binding</keyword>
<dbReference type="PANTHER" id="PTHR48267:SF1">
    <property type="entry name" value="BILIRUBIN OXIDASE"/>
    <property type="match status" value="1"/>
</dbReference>
<protein>
    <submittedName>
        <fullName evidence="8">FtsP/CotA-like multicopper oxidase with cupredoxin domain</fullName>
    </submittedName>
</protein>
<dbReference type="InterPro" id="IPR011707">
    <property type="entry name" value="Cu-oxidase-like_N"/>
</dbReference>
<feature type="transmembrane region" description="Helical" evidence="4">
    <location>
        <begin position="21"/>
        <end position="44"/>
    </location>
</feature>
<feature type="domain" description="Plastocyanin-like" evidence="5">
    <location>
        <begin position="271"/>
        <end position="348"/>
    </location>
</feature>
<evidence type="ECO:0000256" key="3">
    <source>
        <dbReference type="ARBA" id="ARBA00023002"/>
    </source>
</evidence>
<comment type="similarity">
    <text evidence="1">Belongs to the multicopper oxidase family.</text>
</comment>
<accession>A0A2T5ICP8</accession>
<dbReference type="Gene3D" id="2.60.40.420">
    <property type="entry name" value="Cupredoxins - blue copper proteins"/>
    <property type="match status" value="3"/>
</dbReference>
<keyword evidence="4" id="KW-0812">Transmembrane</keyword>
<dbReference type="Pfam" id="PF07732">
    <property type="entry name" value="Cu-oxidase_3"/>
    <property type="match status" value="1"/>
</dbReference>